<feature type="compositionally biased region" description="Low complexity" evidence="1">
    <location>
        <begin position="128"/>
        <end position="137"/>
    </location>
</feature>
<feature type="domain" description="DUF5679" evidence="3">
    <location>
        <begin position="177"/>
        <end position="216"/>
    </location>
</feature>
<gene>
    <name evidence="4" type="ORF">KTT_46960</name>
</gene>
<evidence type="ECO:0000259" key="3">
    <source>
        <dbReference type="Pfam" id="PF18930"/>
    </source>
</evidence>
<reference evidence="5" key="1">
    <citation type="submission" date="2018-12" db="EMBL/GenBank/DDBJ databases">
        <title>Tengunoibacter tsumagoiensis gen. nov., sp. nov., Dictyobacter kobayashii sp. nov., D. alpinus sp. nov., and D. joshuensis sp. nov. and description of Dictyobacteraceae fam. nov. within the order Ktedonobacterales isolated from Tengu-no-mugimeshi.</title>
        <authorList>
            <person name="Wang C.M."/>
            <person name="Zheng Y."/>
            <person name="Sakai Y."/>
            <person name="Toyoda A."/>
            <person name="Minakuchi Y."/>
            <person name="Abe K."/>
            <person name="Yokota A."/>
            <person name="Yabe S."/>
        </authorList>
    </citation>
    <scope>NUCLEOTIDE SEQUENCE [LARGE SCALE GENOMIC DNA]</scope>
    <source>
        <strain evidence="5">Uno3</strain>
    </source>
</reference>
<comment type="caution">
    <text evidence="4">The sequence shown here is derived from an EMBL/GenBank/DDBJ whole genome shotgun (WGS) entry which is preliminary data.</text>
</comment>
<protein>
    <recommendedName>
        <fullName evidence="3">DUF5679 domain-containing protein</fullName>
    </recommendedName>
</protein>
<feature type="transmembrane region" description="Helical" evidence="2">
    <location>
        <begin position="15"/>
        <end position="35"/>
    </location>
</feature>
<proteinExistence type="predicted"/>
<dbReference type="AlphaFoldDB" id="A0A402A6R9"/>
<dbReference type="Proteomes" id="UP000287352">
    <property type="component" value="Unassembled WGS sequence"/>
</dbReference>
<evidence type="ECO:0000256" key="1">
    <source>
        <dbReference type="SAM" id="MobiDB-lite"/>
    </source>
</evidence>
<feature type="compositionally biased region" description="Basic and acidic residues" evidence="1">
    <location>
        <begin position="139"/>
        <end position="149"/>
    </location>
</feature>
<feature type="region of interest" description="Disordered" evidence="1">
    <location>
        <begin position="125"/>
        <end position="149"/>
    </location>
</feature>
<evidence type="ECO:0000256" key="2">
    <source>
        <dbReference type="SAM" id="Phobius"/>
    </source>
</evidence>
<name>A0A402A6R9_9CHLR</name>
<evidence type="ECO:0000313" key="5">
    <source>
        <dbReference type="Proteomes" id="UP000287352"/>
    </source>
</evidence>
<accession>A0A402A6R9</accession>
<dbReference type="InterPro" id="IPR044044">
    <property type="entry name" value="DUF5679"/>
</dbReference>
<evidence type="ECO:0000313" key="4">
    <source>
        <dbReference type="EMBL" id="GCE14837.1"/>
    </source>
</evidence>
<dbReference type="Pfam" id="PF18930">
    <property type="entry name" value="DUF5679"/>
    <property type="match status" value="1"/>
</dbReference>
<keyword evidence="5" id="KW-1185">Reference proteome</keyword>
<feature type="transmembrane region" description="Helical" evidence="2">
    <location>
        <begin position="41"/>
        <end position="62"/>
    </location>
</feature>
<dbReference type="EMBL" id="BIFR01000002">
    <property type="protein sequence ID" value="GCE14837.1"/>
    <property type="molecule type" value="Genomic_DNA"/>
</dbReference>
<dbReference type="OrthoDB" id="157624at2"/>
<organism evidence="4 5">
    <name type="scientific">Tengunoibacter tsumagoiensis</name>
    <dbReference type="NCBI Taxonomy" id="2014871"/>
    <lineage>
        <taxon>Bacteria</taxon>
        <taxon>Bacillati</taxon>
        <taxon>Chloroflexota</taxon>
        <taxon>Ktedonobacteria</taxon>
        <taxon>Ktedonobacterales</taxon>
        <taxon>Dictyobacteraceae</taxon>
        <taxon>Tengunoibacter</taxon>
    </lineage>
</organism>
<keyword evidence="2" id="KW-1133">Transmembrane helix</keyword>
<dbReference type="RefSeq" id="WP_126582370.1">
    <property type="nucleotide sequence ID" value="NZ_BIFR01000002.1"/>
</dbReference>
<keyword evidence="2" id="KW-0812">Transmembrane</keyword>
<sequence length="232" mass="25775">MISRPLISQTYRQRFWEFFIFGFVFITLFLFWLVIGAGVFVAYFTGGLAGLCFTAAWFYWYLYAQAGHKNQPATLSSTAVAPAEPISTLPAVAPAEPIPTLPAVAPAEPISTLPAVATTPIQEAPPLEEIQTPPQEQSEPEHEPEHLEEHFEASAHTLPAVVLQGVTPAEIPEIEAYCVKCHQKQPMYKPRLVELKSGHPALRATCPVCNNGLFRIISLQQEKSWHIEKQDL</sequence>
<keyword evidence="2" id="KW-0472">Membrane</keyword>